<feature type="binding site" evidence="10">
    <location>
        <begin position="245"/>
        <end position="249"/>
    </location>
    <ligand>
        <name>substrate</name>
    </ligand>
</feature>
<dbReference type="InterPro" id="IPR014026">
    <property type="entry name" value="UDP-Glc/GDP-Man_DH_dimer"/>
</dbReference>
<feature type="binding site" evidence="10">
    <location>
        <position position="285"/>
    </location>
    <ligand>
        <name>substrate</name>
    </ligand>
</feature>
<dbReference type="SUPFAM" id="SSF51735">
    <property type="entry name" value="NAD(P)-binding Rossmann-fold domains"/>
    <property type="match status" value="1"/>
</dbReference>
<dbReference type="OrthoDB" id="9803238at2"/>
<dbReference type="InterPro" id="IPR008927">
    <property type="entry name" value="6-PGluconate_DH-like_C_sf"/>
</dbReference>
<evidence type="ECO:0000259" key="13">
    <source>
        <dbReference type="SMART" id="SM00984"/>
    </source>
</evidence>
<evidence type="ECO:0000256" key="3">
    <source>
        <dbReference type="ARBA" id="ARBA00012954"/>
    </source>
</evidence>
<comment type="pathway">
    <text evidence="1">Nucleotide-sugar biosynthesis; UDP-alpha-D-glucuronate biosynthesis; UDP-alpha-D-glucuronate from UDP-alpha-D-glucose: step 1/1.</text>
</comment>
<evidence type="ECO:0000256" key="9">
    <source>
        <dbReference type="PIRSR" id="PIRSR500133-1"/>
    </source>
</evidence>
<dbReference type="InterPro" id="IPR014027">
    <property type="entry name" value="UDP-Glc/GDP-Man_DH_C"/>
</dbReference>
<accession>A0A2P8C8N9</accession>
<dbReference type="GO" id="GO:0006024">
    <property type="term" value="P:glycosaminoglycan biosynthetic process"/>
    <property type="evidence" value="ECO:0007669"/>
    <property type="project" value="TreeGrafter"/>
</dbReference>
<evidence type="ECO:0000256" key="2">
    <source>
        <dbReference type="ARBA" id="ARBA00006601"/>
    </source>
</evidence>
<dbReference type="PANTHER" id="PTHR11374">
    <property type="entry name" value="UDP-GLUCOSE DEHYDROGENASE/UDP-MANNAC DEHYDROGENASE"/>
    <property type="match status" value="1"/>
</dbReference>
<dbReference type="GO" id="GO:0051287">
    <property type="term" value="F:NAD binding"/>
    <property type="evidence" value="ECO:0007669"/>
    <property type="project" value="InterPro"/>
</dbReference>
<dbReference type="FunFam" id="1.20.5.100:FF:000001">
    <property type="entry name" value="UDP-glucose 6-dehydrogenase"/>
    <property type="match status" value="1"/>
</dbReference>
<dbReference type="EMBL" id="BLAU01000001">
    <property type="protein sequence ID" value="GET21590.1"/>
    <property type="molecule type" value="Genomic_DNA"/>
</dbReference>
<dbReference type="GO" id="GO:0006065">
    <property type="term" value="P:UDP-glucuronate biosynthetic process"/>
    <property type="evidence" value="ECO:0007669"/>
    <property type="project" value="UniProtKB-UniPathway"/>
</dbReference>
<feature type="binding site" evidence="11">
    <location>
        <position position="43"/>
    </location>
    <ligand>
        <name>NAD(+)</name>
        <dbReference type="ChEBI" id="CHEBI:57540"/>
    </ligand>
</feature>
<organism evidence="15 16">
    <name type="scientific">Prolixibacter denitrificans</name>
    <dbReference type="NCBI Taxonomy" id="1541063"/>
    <lineage>
        <taxon>Bacteria</taxon>
        <taxon>Pseudomonadati</taxon>
        <taxon>Bacteroidota</taxon>
        <taxon>Bacteroidia</taxon>
        <taxon>Marinilabiliales</taxon>
        <taxon>Prolixibacteraceae</taxon>
        <taxon>Prolixibacter</taxon>
    </lineage>
</organism>
<evidence type="ECO:0000256" key="5">
    <source>
        <dbReference type="ARBA" id="ARBA00023027"/>
    </source>
</evidence>
<dbReference type="Proteomes" id="UP000396862">
    <property type="component" value="Unassembled WGS sequence"/>
</dbReference>
<feature type="binding site" evidence="11">
    <location>
        <begin position="94"/>
        <end position="98"/>
    </location>
    <ligand>
        <name>NAD(+)</name>
        <dbReference type="ChEBI" id="CHEBI:57540"/>
    </ligand>
</feature>
<evidence type="ECO:0000313" key="16">
    <source>
        <dbReference type="Proteomes" id="UP000240621"/>
    </source>
</evidence>
<feature type="binding site" evidence="11">
    <location>
        <begin position="13"/>
        <end position="18"/>
    </location>
    <ligand>
        <name>NAD(+)</name>
        <dbReference type="ChEBI" id="CHEBI:57540"/>
    </ligand>
</feature>
<feature type="binding site" evidence="10">
    <location>
        <begin position="292"/>
        <end position="298"/>
    </location>
    <ligand>
        <name>substrate</name>
    </ligand>
</feature>
<feature type="domain" description="UDP-glucose/GDP-mannose dehydrogenase C-terminal" evidence="13">
    <location>
        <begin position="357"/>
        <end position="498"/>
    </location>
</feature>
<feature type="binding site" evidence="11">
    <location>
        <begin position="301"/>
        <end position="304"/>
    </location>
    <ligand>
        <name>NAD(+)</name>
        <dbReference type="ChEBI" id="CHEBI:57540"/>
    </ligand>
</feature>
<feature type="binding site" evidence="11">
    <location>
        <position position="371"/>
    </location>
    <ligand>
        <name>NAD(+)</name>
        <dbReference type="ChEBI" id="CHEBI:57540"/>
    </ligand>
</feature>
<dbReference type="UniPathway" id="UPA00038">
    <property type="reaction ID" value="UER00491"/>
</dbReference>
<dbReference type="SUPFAM" id="SSF52413">
    <property type="entry name" value="UDP-glucose/GDP-mannose dehydrogenase C-terminal domain"/>
    <property type="match status" value="1"/>
</dbReference>
<comment type="catalytic activity">
    <reaction evidence="6">
        <text>UDP-alpha-D-glucose + 2 NAD(+) + H2O = UDP-alpha-D-glucuronate + 2 NADH + 3 H(+)</text>
        <dbReference type="Rhea" id="RHEA:23596"/>
        <dbReference type="ChEBI" id="CHEBI:15377"/>
        <dbReference type="ChEBI" id="CHEBI:15378"/>
        <dbReference type="ChEBI" id="CHEBI:57540"/>
        <dbReference type="ChEBI" id="CHEBI:57945"/>
        <dbReference type="ChEBI" id="CHEBI:58052"/>
        <dbReference type="ChEBI" id="CHEBI:58885"/>
        <dbReference type="EC" id="1.1.1.22"/>
    </reaction>
</comment>
<dbReference type="GO" id="GO:0003979">
    <property type="term" value="F:UDP-glucose 6-dehydrogenase activity"/>
    <property type="evidence" value="ECO:0007669"/>
    <property type="project" value="UniProtKB-EC"/>
</dbReference>
<feature type="active site" description="Nucleophile" evidence="9">
    <location>
        <position position="301"/>
    </location>
</feature>
<protein>
    <recommendedName>
        <fullName evidence="3">UDP-glucose 6-dehydrogenase</fullName>
        <ecNumber evidence="3">1.1.1.22</ecNumber>
    </recommendedName>
</protein>
<dbReference type="NCBIfam" id="TIGR03026">
    <property type="entry name" value="NDP-sugDHase"/>
    <property type="match status" value="1"/>
</dbReference>
<dbReference type="AlphaFoldDB" id="A0A2P8C8N9"/>
<comment type="caution">
    <text evidence="15">The sequence shown here is derived from an EMBL/GenBank/DDBJ whole genome shotgun (WGS) entry which is preliminary data.</text>
</comment>
<dbReference type="Pfam" id="PF00984">
    <property type="entry name" value="UDPG_MGDP_dh"/>
    <property type="match status" value="1"/>
</dbReference>
<evidence type="ECO:0000313" key="14">
    <source>
        <dbReference type="EMBL" id="GET21590.1"/>
    </source>
</evidence>
<name>A0A2P8C8N9_9BACT</name>
<dbReference type="Gene3D" id="1.20.5.100">
    <property type="entry name" value="Cytochrome c1, transmembrane anchor, C-terminal"/>
    <property type="match status" value="1"/>
</dbReference>
<comment type="function">
    <text evidence="7">Catalyzes the conversion of UDP-glucose into UDP-glucuronate, one of the precursors of teichuronic acid.</text>
</comment>
<evidence type="ECO:0000256" key="10">
    <source>
        <dbReference type="PIRSR" id="PIRSR500133-2"/>
    </source>
</evidence>
<dbReference type="InterPro" id="IPR001732">
    <property type="entry name" value="UDP-Glc/GDP-Man_DH_N"/>
</dbReference>
<feature type="region of interest" description="Disordered" evidence="12">
    <location>
        <begin position="150"/>
        <end position="179"/>
    </location>
</feature>
<feature type="binding site" evidence="10">
    <location>
        <position position="493"/>
    </location>
    <ligand>
        <name>substrate</name>
    </ligand>
</feature>
<dbReference type="Pfam" id="PF03721">
    <property type="entry name" value="UDPG_MGDP_dh_N"/>
    <property type="match status" value="1"/>
</dbReference>
<dbReference type="InterPro" id="IPR036291">
    <property type="entry name" value="NAD(P)-bd_dom_sf"/>
</dbReference>
<comment type="similarity">
    <text evidence="2 8">Belongs to the UDP-glucose/GDP-mannose dehydrogenase family.</text>
</comment>
<evidence type="ECO:0000256" key="1">
    <source>
        <dbReference type="ARBA" id="ARBA00004701"/>
    </source>
</evidence>
<dbReference type="Pfam" id="PF03720">
    <property type="entry name" value="UDPG_MGDP_dh_C"/>
    <property type="match status" value="1"/>
</dbReference>
<gene>
    <name evidence="14" type="primary">ugd</name>
    <name evidence="15" type="ORF">CLV93_110109</name>
    <name evidence="14" type="ORF">JCM18694_18360</name>
</gene>
<dbReference type="InterPro" id="IPR028356">
    <property type="entry name" value="UDPglc_DH_euk"/>
</dbReference>
<reference evidence="14 17" key="2">
    <citation type="submission" date="2019-10" db="EMBL/GenBank/DDBJ databases">
        <title>Prolixibacter strains distinguished by the presence of nitrate reductase genes were adept at nitrate-dependent anaerobic corrosion of metallic iron and carbon steel.</title>
        <authorList>
            <person name="Iino T."/>
            <person name="Shono N."/>
            <person name="Ito K."/>
            <person name="Nakamura R."/>
            <person name="Sueoka K."/>
            <person name="Harayama S."/>
            <person name="Ohkuma M."/>
        </authorList>
    </citation>
    <scope>NUCLEOTIDE SEQUENCE [LARGE SCALE GENOMIC DNA]</scope>
    <source>
        <strain evidence="14 17">MIC1-1</strain>
    </source>
</reference>
<dbReference type="EMBL" id="PYGC01000010">
    <property type="protein sequence ID" value="PSK81325.1"/>
    <property type="molecule type" value="Genomic_DNA"/>
</dbReference>
<dbReference type="RefSeq" id="WP_106543317.1">
    <property type="nucleotide sequence ID" value="NZ_BLAU01000001.1"/>
</dbReference>
<proteinExistence type="inferred from homology"/>
<feature type="binding site" evidence="10">
    <location>
        <begin position="186"/>
        <end position="190"/>
    </location>
    <ligand>
        <name>substrate</name>
    </ligand>
</feature>
<dbReference type="InterPro" id="IPR036220">
    <property type="entry name" value="UDP-Glc/GDP-Man_DH_C_sf"/>
</dbReference>
<dbReference type="PANTHER" id="PTHR11374:SF3">
    <property type="entry name" value="UDP-GLUCOSE 6-DEHYDROGENASE"/>
    <property type="match status" value="1"/>
</dbReference>
<keyword evidence="5 11" id="KW-0520">NAD</keyword>
<sequence length="514" mass="57495">MIPNNVKNIACIGAGYVGGPTMAVIAQKCPHIKVTVVDINEQRIADWNDTDLSKLPVYEPGLDQVVAEARGRNLFFSTDVESAIREAQMIFISVNTPTKTYGVGKGMAADLKYVELCARQIAEVATEDKIVVEKSTLPVRTAQSIRTILDASRSPHHPLSSSPLLPGSPSPDSSPAPRFSVLSNPEFLAEGTAVKDLHNPDRVLIGGEEDEDGQRAMEALVEVYANWVPRERILTTRIWSSELSKLTANAFLAQRISSINALSALCEKTGADVDEVAHAIGTDTRIGPKFLKSSVGFGGSCFQKDILNLVYLCRHFNLPEVADYWEQVVKLNDYQKHRFAKQIIDTLFNTVSGKKIAFLGWAFKKDTNDTRESAAIYVADELLQDHAEIHIYDPKVSKERIYADLEYLQEHRRENSSRNSDNSRNSHSCNSSQFVQLESSFIKDHVHIHDDPYNALENAHAIAILTEWDEFRSYDWLRIYEAMRKPAFVFDGRNILNKEELKEIGFNIKGIGKG</sequence>
<keyword evidence="17" id="KW-1185">Reference proteome</keyword>
<reference evidence="15 16" key="1">
    <citation type="submission" date="2018-03" db="EMBL/GenBank/DDBJ databases">
        <title>Genomic Encyclopedia of Archaeal and Bacterial Type Strains, Phase II (KMG-II): from individual species to whole genera.</title>
        <authorList>
            <person name="Goeker M."/>
        </authorList>
    </citation>
    <scope>NUCLEOTIDE SEQUENCE [LARGE SCALE GENOMIC DNA]</scope>
    <source>
        <strain evidence="15 16">DSM 27267</strain>
    </source>
</reference>
<evidence type="ECO:0000256" key="12">
    <source>
        <dbReference type="SAM" id="MobiDB-lite"/>
    </source>
</evidence>
<evidence type="ECO:0000313" key="17">
    <source>
        <dbReference type="Proteomes" id="UP000396862"/>
    </source>
</evidence>
<dbReference type="PIRSF" id="PIRSF500133">
    <property type="entry name" value="UDPglc_DH_euk"/>
    <property type="match status" value="1"/>
</dbReference>
<dbReference type="Proteomes" id="UP000240621">
    <property type="component" value="Unassembled WGS sequence"/>
</dbReference>
<feature type="binding site" evidence="11">
    <location>
        <begin position="135"/>
        <end position="136"/>
    </location>
    <ligand>
        <name>NAD(+)</name>
        <dbReference type="ChEBI" id="CHEBI:57540"/>
    </ligand>
</feature>
<feature type="binding site" evidence="11">
    <location>
        <position position="190"/>
    </location>
    <ligand>
        <name>NAD(+)</name>
        <dbReference type="ChEBI" id="CHEBI:57540"/>
    </ligand>
</feature>
<dbReference type="Gene3D" id="3.40.50.720">
    <property type="entry name" value="NAD(P)-binding Rossmann-like Domain"/>
    <property type="match status" value="2"/>
</dbReference>
<evidence type="ECO:0000256" key="6">
    <source>
        <dbReference type="ARBA" id="ARBA00047473"/>
    </source>
</evidence>
<feature type="binding site" evidence="11">
    <location>
        <position position="38"/>
    </location>
    <ligand>
        <name>NAD(+)</name>
        <dbReference type="ChEBI" id="CHEBI:57540"/>
    </ligand>
</feature>
<dbReference type="PIRSF" id="PIRSF000124">
    <property type="entry name" value="UDPglc_GDPman_dh"/>
    <property type="match status" value="1"/>
</dbReference>
<evidence type="ECO:0000256" key="11">
    <source>
        <dbReference type="PIRSR" id="PIRSR500133-3"/>
    </source>
</evidence>
<dbReference type="InterPro" id="IPR017476">
    <property type="entry name" value="UDP-Glc/GDP-Man"/>
</dbReference>
<dbReference type="SMART" id="SM00984">
    <property type="entry name" value="UDPG_MGDP_dh_C"/>
    <property type="match status" value="1"/>
</dbReference>
<evidence type="ECO:0000256" key="8">
    <source>
        <dbReference type="PIRNR" id="PIRNR000124"/>
    </source>
</evidence>
<dbReference type="SUPFAM" id="SSF48179">
    <property type="entry name" value="6-phosphogluconate dehydrogenase C-terminal domain-like"/>
    <property type="match status" value="1"/>
</dbReference>
<keyword evidence="4" id="KW-0560">Oxidoreductase</keyword>
<evidence type="ECO:0000256" key="7">
    <source>
        <dbReference type="ARBA" id="ARBA00053241"/>
    </source>
</evidence>
<dbReference type="FunFam" id="3.40.50.720:FF:000114">
    <property type="entry name" value="UDP-glucose 6-dehydrogenase"/>
    <property type="match status" value="1"/>
</dbReference>
<feature type="binding site" evidence="10">
    <location>
        <begin position="363"/>
        <end position="364"/>
    </location>
    <ligand>
        <name>substrate</name>
    </ligand>
</feature>
<evidence type="ECO:0000313" key="15">
    <source>
        <dbReference type="EMBL" id="PSK81325.1"/>
    </source>
</evidence>
<evidence type="ECO:0000256" key="4">
    <source>
        <dbReference type="ARBA" id="ARBA00023002"/>
    </source>
</evidence>
<dbReference type="EC" id="1.1.1.22" evidence="3"/>